<gene>
    <name evidence="18" type="ORF">L9F63_014601</name>
</gene>
<evidence type="ECO:0000256" key="8">
    <source>
        <dbReference type="ARBA" id="ARBA00022840"/>
    </source>
</evidence>
<keyword evidence="7" id="KW-0418">Kinase</keyword>
<dbReference type="SUPFAM" id="SSF56112">
    <property type="entry name" value="Protein kinase-like (PK-like)"/>
    <property type="match status" value="1"/>
</dbReference>
<evidence type="ECO:0000256" key="13">
    <source>
        <dbReference type="ARBA" id="ARBA00039877"/>
    </source>
</evidence>
<dbReference type="GO" id="GO:0005741">
    <property type="term" value="C:mitochondrial outer membrane"/>
    <property type="evidence" value="ECO:0007669"/>
    <property type="project" value="UniProtKB-SubCell"/>
</dbReference>
<dbReference type="PROSITE" id="PS00915">
    <property type="entry name" value="PI3_4_KINASE_1"/>
    <property type="match status" value="1"/>
</dbReference>
<dbReference type="Proteomes" id="UP001233999">
    <property type="component" value="Unassembled WGS sequence"/>
</dbReference>
<keyword evidence="8" id="KW-0067">ATP-binding</keyword>
<feature type="compositionally biased region" description="Basic and acidic residues" evidence="14">
    <location>
        <begin position="908"/>
        <end position="918"/>
    </location>
</feature>
<feature type="domain" description="PI3K/PI4K catalytic" evidence="16">
    <location>
        <begin position="930"/>
        <end position="1185"/>
    </location>
</feature>
<dbReference type="InterPro" id="IPR047348">
    <property type="entry name" value="XRCC3-like_C"/>
</dbReference>
<evidence type="ECO:0000256" key="14">
    <source>
        <dbReference type="SAM" id="MobiDB-lite"/>
    </source>
</evidence>
<dbReference type="PANTHER" id="PTHR10048:SF22">
    <property type="entry name" value="PHOSPHATIDYLINOSITOL 4-KINASE BETA"/>
    <property type="match status" value="1"/>
</dbReference>
<evidence type="ECO:0000256" key="12">
    <source>
        <dbReference type="ARBA" id="ARBA00037860"/>
    </source>
</evidence>
<dbReference type="EC" id="2.7.1.67" evidence="3"/>
<dbReference type="PANTHER" id="PTHR10048">
    <property type="entry name" value="PHOSPHATIDYLINOSITOL KINASE"/>
    <property type="match status" value="1"/>
</dbReference>
<dbReference type="Pfam" id="PF08423">
    <property type="entry name" value="Rad51"/>
    <property type="match status" value="1"/>
</dbReference>
<evidence type="ECO:0000313" key="19">
    <source>
        <dbReference type="Proteomes" id="UP001233999"/>
    </source>
</evidence>
<dbReference type="GO" id="GO:0046854">
    <property type="term" value="P:phosphatidylinositol phosphate biosynthetic process"/>
    <property type="evidence" value="ECO:0007669"/>
    <property type="project" value="InterPro"/>
</dbReference>
<dbReference type="InterPro" id="IPR013632">
    <property type="entry name" value="Rad51_C"/>
</dbReference>
<keyword evidence="9" id="KW-0234">DNA repair</keyword>
<dbReference type="EMBL" id="JASPKZ010003083">
    <property type="protein sequence ID" value="KAJ9593960.1"/>
    <property type="molecule type" value="Genomic_DNA"/>
</dbReference>
<accession>A0AAD8A7J1</accession>
<evidence type="ECO:0000256" key="9">
    <source>
        <dbReference type="ARBA" id="ARBA00023204"/>
    </source>
</evidence>
<dbReference type="InterPro" id="IPR057754">
    <property type="entry name" value="PI4-kinase_beta/PIK1_cat"/>
</dbReference>
<evidence type="ECO:0000256" key="10">
    <source>
        <dbReference type="ARBA" id="ARBA00023242"/>
    </source>
</evidence>
<evidence type="ECO:0000313" key="18">
    <source>
        <dbReference type="EMBL" id="KAJ9593960.1"/>
    </source>
</evidence>
<dbReference type="GO" id="GO:0004430">
    <property type="term" value="F:1-phosphatidylinositol 4-kinase activity"/>
    <property type="evidence" value="ECO:0007669"/>
    <property type="project" value="UniProtKB-EC"/>
</dbReference>
<evidence type="ECO:0000256" key="4">
    <source>
        <dbReference type="ARBA" id="ARBA00022679"/>
    </source>
</evidence>
<evidence type="ECO:0000256" key="11">
    <source>
        <dbReference type="ARBA" id="ARBA00036767"/>
    </source>
</evidence>
<dbReference type="GO" id="GO:0006281">
    <property type="term" value="P:DNA repair"/>
    <property type="evidence" value="ECO:0007669"/>
    <property type="project" value="UniProtKB-KW"/>
</dbReference>
<keyword evidence="6" id="KW-0227">DNA damage</keyword>
<keyword evidence="5" id="KW-0547">Nucleotide-binding</keyword>
<protein>
    <recommendedName>
        <fullName evidence="13">Phosphatidylinositol 4-kinase beta</fullName>
        <ecNumber evidence="3">2.7.1.67</ecNumber>
    </recommendedName>
</protein>
<dbReference type="InterPro" id="IPR020588">
    <property type="entry name" value="RecA_ATP-bd"/>
</dbReference>
<sequence length="1200" mass="133074">MDILDLPETVRDSLEKAGLLSASSVLLSSDCELRKQGNLTEEQCLLVRTWAAKTILEPGIMTVADACDKFEDKWRRLSVGCLQLDSALEGGIPVRGITEISGESGSGKTQLCLQMSLTVQYPFSAGGLEGGAVFICTEDTFPSRRLQELFRTFPPRFSKCCDAINFSDNIFIEHIGDAENLKQCVSVRLPNLVARCKIKLVVIDSIAGVFRADYEPGDAINRAKDLQAVGSQLHKLASKFQLAVVCVNQVSDVCDDPRQRTVPALGLAWANLVTTRIQLTRSHTAVSPAVGVNKLIKRQKLAVCHNNVPPVHGRTNQALHVRTRLSNHQRNLSLDFRSMGILLPPVSQVTTVTTLTMHHRNRSLDSALQRIPEVDITPSPECEPTERLPVANTTECTNNKTSGPPVGKGRDREEITSLGSDDSGILCGSDSGSGSDANTSVEQLTGIEEHARTKHKPAEVEKTAPALCCSERGAKGFLLRLFESKMFDMSMAITYLFNSKEPGVQSYIGNKMFSFPDHEVDFYLPQLVSMYIQMHDVAEVIHPYLVHRCRKSADFSLKCAWLLDAYSSDAHLPSKKKSHGTKLKNLILSDELRPKDCEARRSRVSATGPVPDSNKIKEAASVPPVPPPLPPTTPITSPNKKTHQRSRSDATGLYTGHRRMLSSGNNSKICLGDLSSGRAFDNGCTCFDTCQGVVNDLRGKRTDCTCNAPRLAPELEFIKALISIGKLLSSIPTKEAKTTRLLAELHTLNLNLPARVWLPIHSEIPHHIVRIPPQASAVLNSKDKAPYIIYVEVLEVDDMHTSPVPAKIMNTLRHTKSEENLTAEGEAAQAESASLCAFSVYGNPDEETGDCWSQEDDEISQQYMQCRKPMDRDTISQLSQESSDSREPPVFIAAGDIRRRLSESLHDSRRAAFTHDPEDPSAAALKEPWEEKERRVREASPYGHMASWRLLSVIVKCGDDLRQELLASQLLTMLQRIWEMERVHLWVRPYKILCLSNDSGLIEPILNTVSLHQIKKSTREYGSHNSEAFLSAQRNFVQSCAAYCLVCYLVQVKDRHNGNILLNSEGHLIHIDFGFILSTSPRNLGFETSPFKLTPEFVEVMGGLGSDMFEYFKILILQGLVAARKHMDRILNLVEIMRSGSQLPCFKSGAATVQGLKNRFHLNLTEEQLQLLVDNLVESSIHSLSTKLYDGFQYLTNGIL</sequence>
<evidence type="ECO:0000256" key="5">
    <source>
        <dbReference type="ARBA" id="ARBA00022741"/>
    </source>
</evidence>
<dbReference type="InterPro" id="IPR015433">
    <property type="entry name" value="PI3/4_kinase"/>
</dbReference>
<feature type="region of interest" description="Disordered" evidence="14">
    <location>
        <begin position="870"/>
        <end position="889"/>
    </location>
</feature>
<dbReference type="GO" id="GO:0140664">
    <property type="term" value="F:ATP-dependent DNA damage sensor activity"/>
    <property type="evidence" value="ECO:0007669"/>
    <property type="project" value="InterPro"/>
</dbReference>
<feature type="region of interest" description="Disordered" evidence="14">
    <location>
        <begin position="417"/>
        <end position="441"/>
    </location>
</feature>
<dbReference type="CDD" id="cd05168">
    <property type="entry name" value="PI4Kc_III_beta"/>
    <property type="match status" value="1"/>
</dbReference>
<dbReference type="InterPro" id="IPR001263">
    <property type="entry name" value="PI3K_accessory_dom"/>
</dbReference>
<dbReference type="SMART" id="SM00146">
    <property type="entry name" value="PI3Kc"/>
    <property type="match status" value="1"/>
</dbReference>
<dbReference type="InterPro" id="IPR018936">
    <property type="entry name" value="PI3/4_kinase_CS"/>
</dbReference>
<dbReference type="InterPro" id="IPR027417">
    <property type="entry name" value="P-loop_NTPase"/>
</dbReference>
<reference evidence="18" key="2">
    <citation type="submission" date="2023-05" db="EMBL/GenBank/DDBJ databases">
        <authorList>
            <person name="Fouks B."/>
        </authorList>
    </citation>
    <scope>NUCLEOTIDE SEQUENCE</scope>
    <source>
        <strain evidence="18">Stay&amp;Tobe</strain>
        <tissue evidence="18">Testes</tissue>
    </source>
</reference>
<dbReference type="InterPro" id="IPR036940">
    <property type="entry name" value="PI3/4_kinase_cat_sf"/>
</dbReference>
<keyword evidence="10" id="KW-0539">Nucleus</keyword>
<name>A0AAD8A7J1_DIPPU</name>
<dbReference type="InterPro" id="IPR000403">
    <property type="entry name" value="PI3/4_kinase_cat_dom"/>
</dbReference>
<reference evidence="18" key="1">
    <citation type="journal article" date="2023" name="IScience">
        <title>Live-bearing cockroach genome reveals convergent evolutionary mechanisms linked to viviparity in insects and beyond.</title>
        <authorList>
            <person name="Fouks B."/>
            <person name="Harrison M.C."/>
            <person name="Mikhailova A.A."/>
            <person name="Marchal E."/>
            <person name="English S."/>
            <person name="Carruthers M."/>
            <person name="Jennings E.C."/>
            <person name="Chiamaka E.L."/>
            <person name="Frigard R.A."/>
            <person name="Pippel M."/>
            <person name="Attardo G.M."/>
            <person name="Benoit J.B."/>
            <person name="Bornberg-Bauer E."/>
            <person name="Tobe S.S."/>
        </authorList>
    </citation>
    <scope>NUCLEOTIDE SEQUENCE</scope>
    <source>
        <strain evidence="18">Stay&amp;Tobe</strain>
    </source>
</reference>
<dbReference type="GO" id="GO:0005524">
    <property type="term" value="F:ATP binding"/>
    <property type="evidence" value="ECO:0007669"/>
    <property type="project" value="UniProtKB-KW"/>
</dbReference>
<dbReference type="CDD" id="cd19491">
    <property type="entry name" value="XRCC3"/>
    <property type="match status" value="1"/>
</dbReference>
<evidence type="ECO:0000259" key="16">
    <source>
        <dbReference type="PROSITE" id="PS50290"/>
    </source>
</evidence>
<dbReference type="GO" id="GO:0005634">
    <property type="term" value="C:nucleus"/>
    <property type="evidence" value="ECO:0007669"/>
    <property type="project" value="UniProtKB-SubCell"/>
</dbReference>
<evidence type="ECO:0000259" key="17">
    <source>
        <dbReference type="PROSITE" id="PS51545"/>
    </source>
</evidence>
<comment type="catalytic activity">
    <reaction evidence="11">
        <text>a 1,2-diacyl-sn-glycero-3-phospho-(1D-myo-inositol) + ATP = a 1,2-diacyl-sn-glycero-3-phospho-(1D-myo-inositol 4-phosphate) + ADP + H(+)</text>
        <dbReference type="Rhea" id="RHEA:19877"/>
        <dbReference type="ChEBI" id="CHEBI:15378"/>
        <dbReference type="ChEBI" id="CHEBI:30616"/>
        <dbReference type="ChEBI" id="CHEBI:57880"/>
        <dbReference type="ChEBI" id="CHEBI:58178"/>
        <dbReference type="ChEBI" id="CHEBI:456216"/>
        <dbReference type="EC" id="2.7.1.67"/>
    </reaction>
    <physiologicalReaction direction="left-to-right" evidence="11">
        <dbReference type="Rhea" id="RHEA:19878"/>
    </physiologicalReaction>
</comment>
<feature type="domain" description="PIK helical" evidence="17">
    <location>
        <begin position="392"/>
        <end position="589"/>
    </location>
</feature>
<dbReference type="PROSITE" id="PS50290">
    <property type="entry name" value="PI3_4_KINASE_3"/>
    <property type="match status" value="1"/>
</dbReference>
<dbReference type="SUPFAM" id="SSF52540">
    <property type="entry name" value="P-loop containing nucleoside triphosphate hydrolases"/>
    <property type="match status" value="1"/>
</dbReference>
<comment type="subcellular location">
    <subcellularLocation>
        <location evidence="2">Mitochondrion outer membrane</location>
        <topology evidence="2">Peripheral membrane protein</topology>
    </subcellularLocation>
    <subcellularLocation>
        <location evidence="1">Nucleus</location>
    </subcellularLocation>
    <subcellularLocation>
        <location evidence="12">Rough endoplasmic reticulum membrane</location>
        <topology evidence="12">Peripheral membrane protein</topology>
    </subcellularLocation>
</comment>
<dbReference type="Pfam" id="PF21245">
    <property type="entry name" value="PI4KB-PIK1_PIK"/>
    <property type="match status" value="1"/>
</dbReference>
<feature type="domain" description="RecA family profile 1" evidence="15">
    <location>
        <begin position="73"/>
        <end position="250"/>
    </location>
</feature>
<evidence type="ECO:0000256" key="1">
    <source>
        <dbReference type="ARBA" id="ARBA00004123"/>
    </source>
</evidence>
<dbReference type="AlphaFoldDB" id="A0AAD8A7J1"/>
<dbReference type="InterPro" id="IPR049160">
    <property type="entry name" value="PI4KB-PIK1_PIK"/>
</dbReference>
<evidence type="ECO:0000259" key="15">
    <source>
        <dbReference type="PROSITE" id="PS50162"/>
    </source>
</evidence>
<dbReference type="GO" id="GO:0048015">
    <property type="term" value="P:phosphatidylinositol-mediated signaling"/>
    <property type="evidence" value="ECO:0007669"/>
    <property type="project" value="TreeGrafter"/>
</dbReference>
<evidence type="ECO:0000256" key="3">
    <source>
        <dbReference type="ARBA" id="ARBA00012169"/>
    </source>
</evidence>
<feature type="region of interest" description="Disordered" evidence="14">
    <location>
        <begin position="598"/>
        <end position="650"/>
    </location>
</feature>
<dbReference type="FunFam" id="1.10.1070.11:FF:000016">
    <property type="entry name" value="PIK1p Phosphatidylinositol 4-kinase"/>
    <property type="match status" value="1"/>
</dbReference>
<dbReference type="PROSITE" id="PS51545">
    <property type="entry name" value="PIK_HELICAL"/>
    <property type="match status" value="1"/>
</dbReference>
<feature type="compositionally biased region" description="Polar residues" evidence="14">
    <location>
        <begin position="430"/>
        <end position="441"/>
    </location>
</feature>
<dbReference type="GO" id="GO:0030867">
    <property type="term" value="C:rough endoplasmic reticulum membrane"/>
    <property type="evidence" value="ECO:0007669"/>
    <property type="project" value="UniProtKB-SubCell"/>
</dbReference>
<dbReference type="Pfam" id="PF00454">
    <property type="entry name" value="PI3_PI4_kinase"/>
    <property type="match status" value="2"/>
</dbReference>
<dbReference type="Gene3D" id="1.10.1070.11">
    <property type="entry name" value="Phosphatidylinositol 3-/4-kinase, catalytic domain"/>
    <property type="match status" value="1"/>
</dbReference>
<keyword evidence="4" id="KW-0808">Transferase</keyword>
<dbReference type="PROSITE" id="PS50162">
    <property type="entry name" value="RECA_2"/>
    <property type="match status" value="1"/>
</dbReference>
<keyword evidence="19" id="KW-1185">Reference proteome</keyword>
<dbReference type="Gene3D" id="3.30.1010.10">
    <property type="entry name" value="Phosphatidylinositol 3-kinase Catalytic Subunit, Chain A, domain 4"/>
    <property type="match status" value="1"/>
</dbReference>
<dbReference type="PROSITE" id="PS00916">
    <property type="entry name" value="PI3_4_KINASE_2"/>
    <property type="match status" value="1"/>
</dbReference>
<comment type="caution">
    <text evidence="18">The sequence shown here is derived from an EMBL/GenBank/DDBJ whole genome shotgun (WGS) entry which is preliminary data.</text>
</comment>
<dbReference type="GO" id="GO:0003677">
    <property type="term" value="F:DNA binding"/>
    <property type="evidence" value="ECO:0007669"/>
    <property type="project" value="InterPro"/>
</dbReference>
<evidence type="ECO:0000256" key="6">
    <source>
        <dbReference type="ARBA" id="ARBA00022763"/>
    </source>
</evidence>
<evidence type="ECO:0000256" key="7">
    <source>
        <dbReference type="ARBA" id="ARBA00022777"/>
    </source>
</evidence>
<feature type="region of interest" description="Disordered" evidence="14">
    <location>
        <begin position="908"/>
        <end position="932"/>
    </location>
</feature>
<proteinExistence type="predicted"/>
<organism evidence="18 19">
    <name type="scientific">Diploptera punctata</name>
    <name type="common">Pacific beetle cockroach</name>
    <dbReference type="NCBI Taxonomy" id="6984"/>
    <lineage>
        <taxon>Eukaryota</taxon>
        <taxon>Metazoa</taxon>
        <taxon>Ecdysozoa</taxon>
        <taxon>Arthropoda</taxon>
        <taxon>Hexapoda</taxon>
        <taxon>Insecta</taxon>
        <taxon>Pterygota</taxon>
        <taxon>Neoptera</taxon>
        <taxon>Polyneoptera</taxon>
        <taxon>Dictyoptera</taxon>
        <taxon>Blattodea</taxon>
        <taxon>Blaberoidea</taxon>
        <taxon>Blaberidae</taxon>
        <taxon>Diplopterinae</taxon>
        <taxon>Diploptera</taxon>
    </lineage>
</organism>
<evidence type="ECO:0000256" key="2">
    <source>
        <dbReference type="ARBA" id="ARBA00004450"/>
    </source>
</evidence>
<dbReference type="InterPro" id="IPR011009">
    <property type="entry name" value="Kinase-like_dom_sf"/>
</dbReference>
<feature type="compositionally biased region" description="Pro residues" evidence="14">
    <location>
        <begin position="623"/>
        <end position="633"/>
    </location>
</feature>
<dbReference type="Gene3D" id="3.40.50.300">
    <property type="entry name" value="P-loop containing nucleotide triphosphate hydrolases"/>
    <property type="match status" value="1"/>
</dbReference>